<protein>
    <recommendedName>
        <fullName evidence="3">Pancreas/duodenum homeobox protein 1</fullName>
    </recommendedName>
</protein>
<sequence length="136" mass="15174">MSNNKSVEEILTPEVLQQIFPPSRADDFFEALYGDPGEGTFDIQLMLAGNAGDRLDMEFRLKQRSGKCMACNLTYGLPQVFSRHPVIDLPGLMKEINALLPQGMQATDWKLGSTREVSSELHIIPWSLYLSGENKG</sequence>
<dbReference type="Proteomes" id="UP000005496">
    <property type="component" value="Unassembled WGS sequence"/>
</dbReference>
<dbReference type="OrthoDB" id="5457758at2"/>
<dbReference type="EMBL" id="ACJN02000004">
    <property type="protein sequence ID" value="EFI33062.1"/>
    <property type="molecule type" value="Genomic_DNA"/>
</dbReference>
<organism evidence="1 2">
    <name type="scientific">Desulfonatronospira thiodismutans ASO3-1</name>
    <dbReference type="NCBI Taxonomy" id="555779"/>
    <lineage>
        <taxon>Bacteria</taxon>
        <taxon>Pseudomonadati</taxon>
        <taxon>Thermodesulfobacteriota</taxon>
        <taxon>Desulfovibrionia</taxon>
        <taxon>Desulfovibrionales</taxon>
        <taxon>Desulfonatronovibrionaceae</taxon>
        <taxon>Desulfonatronospira</taxon>
    </lineage>
</organism>
<dbReference type="RefSeq" id="WP_008871755.1">
    <property type="nucleotide sequence ID" value="NZ_ACJN02000004.1"/>
</dbReference>
<reference evidence="1" key="1">
    <citation type="submission" date="2010-05" db="EMBL/GenBank/DDBJ databases">
        <title>The draft genome of Desulfonatronospira thiodismutans ASO3-1.</title>
        <authorList>
            <consortium name="US DOE Joint Genome Institute (JGI-PGF)"/>
            <person name="Lucas S."/>
            <person name="Copeland A."/>
            <person name="Lapidus A."/>
            <person name="Cheng J.-F."/>
            <person name="Bruce D."/>
            <person name="Goodwin L."/>
            <person name="Pitluck S."/>
            <person name="Chertkov O."/>
            <person name="Brettin T."/>
            <person name="Detter J.C."/>
            <person name="Han C."/>
            <person name="Land M.L."/>
            <person name="Hauser L."/>
            <person name="Kyrpides N."/>
            <person name="Mikhailova N."/>
            <person name="Muyzer G."/>
            <person name="Woyke T."/>
        </authorList>
    </citation>
    <scope>NUCLEOTIDE SEQUENCE [LARGE SCALE GENOMIC DNA]</scope>
    <source>
        <strain evidence="1">ASO3-1</strain>
    </source>
</reference>
<evidence type="ECO:0000313" key="1">
    <source>
        <dbReference type="EMBL" id="EFI33062.1"/>
    </source>
</evidence>
<gene>
    <name evidence="1" type="ORF">Dthio_PD0376</name>
</gene>
<dbReference type="eggNOG" id="ENOG5032SN5">
    <property type="taxonomic scope" value="Bacteria"/>
</dbReference>
<proteinExistence type="predicted"/>
<dbReference type="AlphaFoldDB" id="D6SUT2"/>
<accession>D6SUT2</accession>
<keyword evidence="2" id="KW-1185">Reference proteome</keyword>
<evidence type="ECO:0008006" key="3">
    <source>
        <dbReference type="Google" id="ProtNLM"/>
    </source>
</evidence>
<name>D6SUT2_9BACT</name>
<comment type="caution">
    <text evidence="1">The sequence shown here is derived from an EMBL/GenBank/DDBJ whole genome shotgun (WGS) entry which is preliminary data.</text>
</comment>
<evidence type="ECO:0000313" key="2">
    <source>
        <dbReference type="Proteomes" id="UP000005496"/>
    </source>
</evidence>